<dbReference type="Proteomes" id="UP000029391">
    <property type="component" value="Unassembled WGS sequence"/>
</dbReference>
<accession>A0A091BBL3</accession>
<dbReference type="EMBL" id="AWXU01000056">
    <property type="protein sequence ID" value="KFN48229.1"/>
    <property type="molecule type" value="Genomic_DNA"/>
</dbReference>
<comment type="caution">
    <text evidence="1">The sequence shown here is derived from an EMBL/GenBank/DDBJ whole genome shotgun (WGS) entry which is preliminary data.</text>
</comment>
<dbReference type="eggNOG" id="ENOG5031912">
    <property type="taxonomic scope" value="Bacteria"/>
</dbReference>
<sequence length="159" mass="17671">MRVDGDSGSERVSWGVRRRLAKLALTSDGPIAMTDLCWFHYQYRDAGNWKTPGRVLLAGRASAEREAAIRRTLESGDLFVPEQVGLPALQAQHLEECGVEDREGDDLDHAFHEFVGLKAARVASKQSSVPSAALDELIRRFEAIAHVGWDVRASPFGRW</sequence>
<evidence type="ECO:0000313" key="1">
    <source>
        <dbReference type="EMBL" id="KFN48229.1"/>
    </source>
</evidence>
<proteinExistence type="predicted"/>
<reference evidence="1 2" key="1">
    <citation type="submission" date="2013-09" db="EMBL/GenBank/DDBJ databases">
        <title>Genome sequencing of Arenimonas composti.</title>
        <authorList>
            <person name="Chen F."/>
            <person name="Wang G."/>
        </authorList>
    </citation>
    <scope>NUCLEOTIDE SEQUENCE [LARGE SCALE GENOMIC DNA]</scope>
    <source>
        <strain evidence="1 2">TR7-09</strain>
    </source>
</reference>
<keyword evidence="2" id="KW-1185">Reference proteome</keyword>
<gene>
    <name evidence="1" type="ORF">P873_01345</name>
</gene>
<organism evidence="1 2">
    <name type="scientific">Arenimonas composti TR7-09 = DSM 18010</name>
    <dbReference type="NCBI Taxonomy" id="1121013"/>
    <lineage>
        <taxon>Bacteria</taxon>
        <taxon>Pseudomonadati</taxon>
        <taxon>Pseudomonadota</taxon>
        <taxon>Gammaproteobacteria</taxon>
        <taxon>Lysobacterales</taxon>
        <taxon>Lysobacteraceae</taxon>
        <taxon>Arenimonas</taxon>
    </lineage>
</organism>
<name>A0A091BBL3_9GAMM</name>
<protein>
    <submittedName>
        <fullName evidence="1">Uncharacterized protein</fullName>
    </submittedName>
</protein>
<evidence type="ECO:0000313" key="2">
    <source>
        <dbReference type="Proteomes" id="UP000029391"/>
    </source>
</evidence>
<dbReference type="AlphaFoldDB" id="A0A091BBL3"/>
<dbReference type="STRING" id="1121013.GCA_000426365_00430"/>